<name>A0A8J2QZL3_9NEOP</name>
<dbReference type="Gene3D" id="2.30.39.10">
    <property type="entry name" value="Alpha-1-antitrypsin, domain 1"/>
    <property type="match status" value="1"/>
</dbReference>
<dbReference type="Proteomes" id="UP000789524">
    <property type="component" value="Unassembled WGS sequence"/>
</dbReference>
<dbReference type="InterPro" id="IPR036186">
    <property type="entry name" value="Serpin_sf"/>
</dbReference>
<evidence type="ECO:0000256" key="2">
    <source>
        <dbReference type="ARBA" id="ARBA00022690"/>
    </source>
</evidence>
<dbReference type="InterPro" id="IPR042185">
    <property type="entry name" value="Serpin_sf_2"/>
</dbReference>
<dbReference type="EMBL" id="CAKASE010000074">
    <property type="protein sequence ID" value="CAG9575762.1"/>
    <property type="molecule type" value="Genomic_DNA"/>
</dbReference>
<dbReference type="InterPro" id="IPR000215">
    <property type="entry name" value="Serpin_fam"/>
</dbReference>
<dbReference type="SUPFAM" id="SSF56574">
    <property type="entry name" value="Serpins"/>
    <property type="match status" value="1"/>
</dbReference>
<dbReference type="GO" id="GO:0005615">
    <property type="term" value="C:extracellular space"/>
    <property type="evidence" value="ECO:0007669"/>
    <property type="project" value="InterPro"/>
</dbReference>
<dbReference type="Gene3D" id="3.30.497.10">
    <property type="entry name" value="Antithrombin, subunit I, domain 2"/>
    <property type="match status" value="1"/>
</dbReference>
<gene>
    <name evidence="6" type="ORF">DCHRY22_LOCUS11598</name>
</gene>
<protein>
    <submittedName>
        <fullName evidence="6">(African queen) hypothetical protein</fullName>
    </submittedName>
</protein>
<dbReference type="Pfam" id="PF00079">
    <property type="entry name" value="Serpin"/>
    <property type="match status" value="1"/>
</dbReference>
<dbReference type="SMART" id="SM00093">
    <property type="entry name" value="SERPIN"/>
    <property type="match status" value="1"/>
</dbReference>
<keyword evidence="7" id="KW-1185">Reference proteome</keyword>
<evidence type="ECO:0000256" key="3">
    <source>
        <dbReference type="ARBA" id="ARBA00022900"/>
    </source>
</evidence>
<comment type="caution">
    <text evidence="6">The sequence shown here is derived from an EMBL/GenBank/DDBJ whole genome shotgun (WGS) entry which is preliminary data.</text>
</comment>
<dbReference type="OrthoDB" id="7474840at2759"/>
<evidence type="ECO:0000256" key="1">
    <source>
        <dbReference type="ARBA" id="ARBA00009500"/>
    </source>
</evidence>
<keyword evidence="2" id="KW-0646">Protease inhibitor</keyword>
<feature type="domain" description="Serpin" evidence="5">
    <location>
        <begin position="152"/>
        <end position="503"/>
    </location>
</feature>
<organism evidence="6 7">
    <name type="scientific">Danaus chrysippus</name>
    <name type="common">African queen</name>
    <dbReference type="NCBI Taxonomy" id="151541"/>
    <lineage>
        <taxon>Eukaryota</taxon>
        <taxon>Metazoa</taxon>
        <taxon>Ecdysozoa</taxon>
        <taxon>Arthropoda</taxon>
        <taxon>Hexapoda</taxon>
        <taxon>Insecta</taxon>
        <taxon>Pterygota</taxon>
        <taxon>Neoptera</taxon>
        <taxon>Endopterygota</taxon>
        <taxon>Lepidoptera</taxon>
        <taxon>Glossata</taxon>
        <taxon>Ditrysia</taxon>
        <taxon>Papilionoidea</taxon>
        <taxon>Nymphalidae</taxon>
        <taxon>Danainae</taxon>
        <taxon>Danaini</taxon>
        <taxon>Danaina</taxon>
        <taxon>Danaus</taxon>
        <taxon>Anosia</taxon>
    </lineage>
</organism>
<evidence type="ECO:0000313" key="6">
    <source>
        <dbReference type="EMBL" id="CAG9575762.1"/>
    </source>
</evidence>
<keyword evidence="3" id="KW-0722">Serine protease inhibitor</keyword>
<evidence type="ECO:0000259" key="5">
    <source>
        <dbReference type="SMART" id="SM00093"/>
    </source>
</evidence>
<evidence type="ECO:0000256" key="4">
    <source>
        <dbReference type="RuleBase" id="RU000411"/>
    </source>
</evidence>
<proteinExistence type="inferred from homology"/>
<reference evidence="6" key="1">
    <citation type="submission" date="2021-09" db="EMBL/GenBank/DDBJ databases">
        <authorList>
            <person name="Martin H S."/>
        </authorList>
    </citation>
    <scope>NUCLEOTIDE SEQUENCE</scope>
</reference>
<dbReference type="InterPro" id="IPR042178">
    <property type="entry name" value="Serpin_sf_1"/>
</dbReference>
<dbReference type="GO" id="GO:0004867">
    <property type="term" value="F:serine-type endopeptidase inhibitor activity"/>
    <property type="evidence" value="ECO:0007669"/>
    <property type="project" value="UniProtKB-KW"/>
</dbReference>
<dbReference type="AlphaFoldDB" id="A0A8J2QZL3"/>
<comment type="similarity">
    <text evidence="1 4">Belongs to the serpin family.</text>
</comment>
<accession>A0A8J2QZL3</accession>
<dbReference type="PANTHER" id="PTHR11461">
    <property type="entry name" value="SERINE PROTEASE INHIBITOR, SERPIN"/>
    <property type="match status" value="1"/>
</dbReference>
<sequence>MMKYPVASYLIFDSAGHFYIKNLYPKRILPPLTTNSLQKLLRQPPKNCWTPPTTVGEVTSRNVEITTTTKLDDETFDYNTTIQFPDKQNDSITTSNVISKEDKILDHNETSSESAFVNTTEVKVKEITNDLHSFFDQYKQSLVEFNRIFYKISVTKLMFSQKEKENGISFVQSGLLLYMALLALSTEVDLETKNEIDFRLLYASSNVEKITDFKHIVAWLPESNSDLKFRWAFRLVLEEGLELSQQFLGGIENGTKIVMEHFNSTTSRENAHDTLNRMVEIDSGGAMRDTFIEDDFVDGFCSVLIITMYIRSRWRSAPTVLNGTYPFKDGSTVEKSVNMIKLNDIMGYGDLKECDAEAIEINYATPGLKLLMLIPRGNSLKNVTTYMENTTPQEVSNKLRLTRVAAILPIFTLRMTLLLPQKLQLMNITRLVDAKPSPDNKCGELKLSHAVQRLMFWAEAGSNAFKDDGIEWDEKPELQLLADRPYLFYVRWNNVTLMNGNFVL</sequence>
<dbReference type="PANTHER" id="PTHR11461:SF211">
    <property type="entry name" value="GH10112P-RELATED"/>
    <property type="match status" value="1"/>
</dbReference>
<dbReference type="InterPro" id="IPR023796">
    <property type="entry name" value="Serpin_dom"/>
</dbReference>
<evidence type="ECO:0000313" key="7">
    <source>
        <dbReference type="Proteomes" id="UP000789524"/>
    </source>
</evidence>